<comment type="subcellular location">
    <subcellularLocation>
        <location evidence="1">Membrane</location>
        <topology evidence="1">Multi-pass membrane protein</topology>
    </subcellularLocation>
</comment>
<keyword evidence="3" id="KW-0813">Transport</keyword>
<feature type="transmembrane region" description="Helical" evidence="8">
    <location>
        <begin position="149"/>
        <end position="167"/>
    </location>
</feature>
<evidence type="ECO:0000256" key="8">
    <source>
        <dbReference type="SAM" id="Phobius"/>
    </source>
</evidence>
<dbReference type="RefSeq" id="WP_251875361.1">
    <property type="nucleotide sequence ID" value="NZ_CP098755.1"/>
</dbReference>
<feature type="transmembrane region" description="Helical" evidence="8">
    <location>
        <begin position="300"/>
        <end position="321"/>
    </location>
</feature>
<reference evidence="9" key="1">
    <citation type="submission" date="2022-06" db="EMBL/GenBank/DDBJ databases">
        <title>Genome sequencing of Brevibacillus sp. BB3-R1.</title>
        <authorList>
            <person name="Heo J."/>
            <person name="Lee D."/>
            <person name="Won M."/>
            <person name="Han B.-H."/>
            <person name="Hong S.-B."/>
            <person name="Kwon S.-W."/>
        </authorList>
    </citation>
    <scope>NUCLEOTIDE SEQUENCE</scope>
    <source>
        <strain evidence="9">BB3-R1</strain>
    </source>
</reference>
<name>A0ABY4WPP6_9BACL</name>
<evidence type="ECO:0000256" key="4">
    <source>
        <dbReference type="ARBA" id="ARBA00022544"/>
    </source>
</evidence>
<dbReference type="PANTHER" id="PTHR34975">
    <property type="entry name" value="SPORE GERMINATION PROTEIN A2"/>
    <property type="match status" value="1"/>
</dbReference>
<evidence type="ECO:0000313" key="10">
    <source>
        <dbReference type="Proteomes" id="UP001056500"/>
    </source>
</evidence>
<proteinExistence type="inferred from homology"/>
<feature type="transmembrane region" description="Helical" evidence="8">
    <location>
        <begin position="187"/>
        <end position="208"/>
    </location>
</feature>
<keyword evidence="4" id="KW-0309">Germination</keyword>
<feature type="transmembrane region" description="Helical" evidence="8">
    <location>
        <begin position="12"/>
        <end position="31"/>
    </location>
</feature>
<keyword evidence="6 8" id="KW-1133">Transmembrane helix</keyword>
<evidence type="ECO:0000313" key="9">
    <source>
        <dbReference type="EMBL" id="USG68057.1"/>
    </source>
</evidence>
<accession>A0ABY4WPP6</accession>
<sequence>MGSLPIPFISTYHLTITFVSTIIGVGILTLPRVAGEKLGTPDVWIEVILSGIISFLAVCICLYLSNRFPQETLYHYNKRIVGKILGAVISLLYIVHYLFYSAYEARVQAEAVRHYLLDQTPIEVTILAFLLVGVYLTTGGLPAIVRISVFYFPITLVIIFSIVLLNWQNFKLDNLRPVMEFGPLPLASSLLSTSQAFSGVEVVLFFLAYTKEARKALRPLLLGTALVTLIYMITVMMVIGSLTLEETKTLTWPTMEFVKQIEFPGAFFEHFEIFFISIWLLNMFTTFFVDLYLASFGISLLFGWNIRPVMLGLVPVLYVIASLPKDLNEVMRLSNLLGTTSVFASLVIPGVLLFLSVLLGKRNDNSRMAKAGKEG</sequence>
<dbReference type="Pfam" id="PF03845">
    <property type="entry name" value="Spore_permease"/>
    <property type="match status" value="1"/>
</dbReference>
<gene>
    <name evidence="9" type="ORF">NDK47_12570</name>
</gene>
<dbReference type="PANTHER" id="PTHR34975:SF2">
    <property type="entry name" value="SPORE GERMINATION PROTEIN A2"/>
    <property type="match status" value="1"/>
</dbReference>
<comment type="similarity">
    <text evidence="2">Belongs to the amino acid-polyamine-organocation (APC) superfamily. Spore germination protein (SGP) (TC 2.A.3.9) family.</text>
</comment>
<dbReference type="Gene3D" id="1.20.1740.10">
    <property type="entry name" value="Amino acid/polyamine transporter I"/>
    <property type="match status" value="1"/>
</dbReference>
<keyword evidence="5 8" id="KW-0812">Transmembrane</keyword>
<evidence type="ECO:0000256" key="6">
    <source>
        <dbReference type="ARBA" id="ARBA00022989"/>
    </source>
</evidence>
<feature type="transmembrane region" description="Helical" evidence="8">
    <location>
        <begin position="273"/>
        <end position="293"/>
    </location>
</feature>
<evidence type="ECO:0000256" key="5">
    <source>
        <dbReference type="ARBA" id="ARBA00022692"/>
    </source>
</evidence>
<feature type="transmembrane region" description="Helical" evidence="8">
    <location>
        <begin position="43"/>
        <end position="64"/>
    </location>
</feature>
<dbReference type="Proteomes" id="UP001056500">
    <property type="component" value="Chromosome"/>
</dbReference>
<keyword evidence="7 8" id="KW-0472">Membrane</keyword>
<protein>
    <submittedName>
        <fullName evidence="9">Spore germination protein</fullName>
    </submittedName>
</protein>
<feature type="transmembrane region" description="Helical" evidence="8">
    <location>
        <begin position="120"/>
        <end position="137"/>
    </location>
</feature>
<dbReference type="NCBIfam" id="TIGR00912">
    <property type="entry name" value="2A0309"/>
    <property type="match status" value="1"/>
</dbReference>
<feature type="transmembrane region" description="Helical" evidence="8">
    <location>
        <begin position="84"/>
        <end position="100"/>
    </location>
</feature>
<dbReference type="InterPro" id="IPR004761">
    <property type="entry name" value="Spore_GerAB"/>
</dbReference>
<dbReference type="EMBL" id="CP098755">
    <property type="protein sequence ID" value="USG68057.1"/>
    <property type="molecule type" value="Genomic_DNA"/>
</dbReference>
<feature type="transmembrane region" description="Helical" evidence="8">
    <location>
        <begin position="220"/>
        <end position="244"/>
    </location>
</feature>
<keyword evidence="10" id="KW-1185">Reference proteome</keyword>
<evidence type="ECO:0000256" key="7">
    <source>
        <dbReference type="ARBA" id="ARBA00023136"/>
    </source>
</evidence>
<evidence type="ECO:0000256" key="1">
    <source>
        <dbReference type="ARBA" id="ARBA00004141"/>
    </source>
</evidence>
<evidence type="ECO:0000256" key="2">
    <source>
        <dbReference type="ARBA" id="ARBA00007998"/>
    </source>
</evidence>
<organism evidence="9 10">
    <name type="scientific">Brevibacillus ruminantium</name>
    <dbReference type="NCBI Taxonomy" id="2950604"/>
    <lineage>
        <taxon>Bacteria</taxon>
        <taxon>Bacillati</taxon>
        <taxon>Bacillota</taxon>
        <taxon>Bacilli</taxon>
        <taxon>Bacillales</taxon>
        <taxon>Paenibacillaceae</taxon>
        <taxon>Brevibacillus</taxon>
    </lineage>
</organism>
<feature type="transmembrane region" description="Helical" evidence="8">
    <location>
        <begin position="341"/>
        <end position="360"/>
    </location>
</feature>
<evidence type="ECO:0000256" key="3">
    <source>
        <dbReference type="ARBA" id="ARBA00022448"/>
    </source>
</evidence>